<evidence type="ECO:0000313" key="2">
    <source>
        <dbReference type="Proteomes" id="UP000494363"/>
    </source>
</evidence>
<dbReference type="AlphaFoldDB" id="A0A6J5F8Z6"/>
<accession>A0A6J5F8Z6</accession>
<dbReference type="Proteomes" id="UP000494363">
    <property type="component" value="Unassembled WGS sequence"/>
</dbReference>
<protein>
    <submittedName>
        <fullName evidence="1">Uncharacterized protein</fullName>
    </submittedName>
</protein>
<keyword evidence="2" id="KW-1185">Reference proteome</keyword>
<name>A0A6J5F8Z6_9BURK</name>
<organism evidence="1 2">
    <name type="scientific">Paraburkholderia humisilvae</name>
    <dbReference type="NCBI Taxonomy" id="627669"/>
    <lineage>
        <taxon>Bacteria</taxon>
        <taxon>Pseudomonadati</taxon>
        <taxon>Pseudomonadota</taxon>
        <taxon>Betaproteobacteria</taxon>
        <taxon>Burkholderiales</taxon>
        <taxon>Burkholderiaceae</taxon>
        <taxon>Paraburkholderia</taxon>
    </lineage>
</organism>
<proteinExistence type="predicted"/>
<gene>
    <name evidence="1" type="ORF">LMG29542_08702</name>
</gene>
<dbReference type="EMBL" id="CADIKH010000408">
    <property type="protein sequence ID" value="CAB3775320.1"/>
    <property type="molecule type" value="Genomic_DNA"/>
</dbReference>
<evidence type="ECO:0000313" key="1">
    <source>
        <dbReference type="EMBL" id="CAB3775320.1"/>
    </source>
</evidence>
<reference evidence="1 2" key="1">
    <citation type="submission" date="2020-04" db="EMBL/GenBank/DDBJ databases">
        <authorList>
            <person name="De Canck E."/>
        </authorList>
    </citation>
    <scope>NUCLEOTIDE SEQUENCE [LARGE SCALE GENOMIC DNA]</scope>
    <source>
        <strain evidence="1 2">LMG 29542</strain>
    </source>
</reference>
<sequence length="199" mass="21411">MPPRPPYGMLSCQLDKASFILETAQLAHLFAPEPLFASGMAFCASGNRNAIDCLKSDPLYRAVAVIGPMLGTAVCRFSSPRGRLRARPRRRLGTTPTMRIIPTSISCIIMNKVNANTGPNLGEMGDAPSPLQNALGLAAKREKPVARLVPPSLQALDLAATHSDVETAVPIRKSESPTQRQGVLMKAMKSQFPCRFASL</sequence>